<dbReference type="AlphaFoldDB" id="A0A9R0IMT2"/>
<evidence type="ECO:0000256" key="1">
    <source>
        <dbReference type="SAM" id="MobiDB-lite"/>
    </source>
</evidence>
<evidence type="ECO:0000313" key="2">
    <source>
        <dbReference type="Proteomes" id="UP000813463"/>
    </source>
</evidence>
<dbReference type="PANTHER" id="PTHR47871">
    <property type="entry name" value="NAC DOMAIN-CONTAINING PROTEIN 8"/>
    <property type="match status" value="1"/>
</dbReference>
<protein>
    <submittedName>
        <fullName evidence="3">Uncharacterized protein isoform X1</fullName>
    </submittedName>
</protein>
<dbReference type="RefSeq" id="XP_021852268.1">
    <property type="nucleotide sequence ID" value="XM_021996576.2"/>
</dbReference>
<dbReference type="OrthoDB" id="2021147at2759"/>
<name>A0A9R0IMT2_SPIOL</name>
<feature type="compositionally biased region" description="Low complexity" evidence="1">
    <location>
        <begin position="93"/>
        <end position="105"/>
    </location>
</feature>
<proteinExistence type="predicted"/>
<feature type="region of interest" description="Disordered" evidence="1">
    <location>
        <begin position="84"/>
        <end position="105"/>
    </location>
</feature>
<evidence type="ECO:0000313" key="3">
    <source>
        <dbReference type="RefSeq" id="XP_021852268.1"/>
    </source>
</evidence>
<accession>A0A9R0IMT2</accession>
<keyword evidence="2" id="KW-1185">Reference proteome</keyword>
<sequence length="668" mass="74488">MSIHFEARACGGGWSEKYDCIPLRLRRKMLHSVEHPKEDDGYLNAKTICGYVAGNVNGKQLIAIENCSSTALCTNASEVPIHQSSDSGQNILSSGNSSSDHSVDCSGDSDLDIKFENSSVCSNKLPASKARAENEQLNNHVGVFRHPTTSDVLDNVLQDRLMGCSSANGQVIEVKHEKLYEFDDALDNVLIKERRKMLASRKLMQSPRSHVEVKNNGGLSNLSKISLRSAKSNSIPDALIGKHLNLKVNSSNDLSSEFATDGTSHTANRCSRPLPVSASTQETAMMDACPLASSVLPSLAKVKDEPLDINELCSEGKNTMQNSGQTLTVKKEPGFSEFLVDELDHLPLVDRVKLLSSGIPTSDLSGNPEFFKEDEASALDFGNAVLESVKPISISRTRKKRRTATDSVETALEEDAPGLLKVLLDRGVSPEEIKLYGEEDTDDILDDSLSEDRFTELEAVISQLFSQRQTFLKFPLLRSKGEKISYCLSCLFSLVEQTRYLRNRKWPVEWGWCRDLQSFIFVFQRHNRIVLERPEYGYATYFFELLNSVPVAWQVKRLVTAMKLTNCGRITLLENRPLVVGEDLSEGEARVLAEYGWTPNTGLGTMLNYSDRVVHDRKQELDSSEWRLKIGKQLMNGYNGGNIVAKNLPKRLLTEYQDSHNVQVKLEE</sequence>
<reference evidence="3" key="2">
    <citation type="submission" date="2025-08" db="UniProtKB">
        <authorList>
            <consortium name="RefSeq"/>
        </authorList>
    </citation>
    <scope>IDENTIFICATION</scope>
    <source>
        <tissue evidence="3">Leaf</tissue>
    </source>
</reference>
<reference evidence="2" key="1">
    <citation type="journal article" date="2021" name="Nat. Commun.">
        <title>Genomic analyses provide insights into spinach domestication and the genetic basis of agronomic traits.</title>
        <authorList>
            <person name="Cai X."/>
            <person name="Sun X."/>
            <person name="Xu C."/>
            <person name="Sun H."/>
            <person name="Wang X."/>
            <person name="Ge C."/>
            <person name="Zhang Z."/>
            <person name="Wang Q."/>
            <person name="Fei Z."/>
            <person name="Jiao C."/>
            <person name="Wang Q."/>
        </authorList>
    </citation>
    <scope>NUCLEOTIDE SEQUENCE [LARGE SCALE GENOMIC DNA]</scope>
    <source>
        <strain evidence="2">cv. Varoflay</strain>
    </source>
</reference>
<dbReference type="GeneID" id="110791819"/>
<organism evidence="2 3">
    <name type="scientific">Spinacia oleracea</name>
    <name type="common">Spinach</name>
    <dbReference type="NCBI Taxonomy" id="3562"/>
    <lineage>
        <taxon>Eukaryota</taxon>
        <taxon>Viridiplantae</taxon>
        <taxon>Streptophyta</taxon>
        <taxon>Embryophyta</taxon>
        <taxon>Tracheophyta</taxon>
        <taxon>Spermatophyta</taxon>
        <taxon>Magnoliopsida</taxon>
        <taxon>eudicotyledons</taxon>
        <taxon>Gunneridae</taxon>
        <taxon>Pentapetalae</taxon>
        <taxon>Caryophyllales</taxon>
        <taxon>Chenopodiaceae</taxon>
        <taxon>Chenopodioideae</taxon>
        <taxon>Anserineae</taxon>
        <taxon>Spinacia</taxon>
    </lineage>
</organism>
<dbReference type="PANTHER" id="PTHR47871:SF2">
    <property type="entry name" value="OS03G0221300 PROTEIN"/>
    <property type="match status" value="1"/>
</dbReference>
<gene>
    <name evidence="3" type="primary">LOC110791819</name>
</gene>
<dbReference type="Proteomes" id="UP000813463">
    <property type="component" value="Chromosome 1"/>
</dbReference>
<dbReference type="KEGG" id="soe:110791819"/>